<organism evidence="2 3">
    <name type="scientific">Blomia tropicalis</name>
    <name type="common">Mite</name>
    <dbReference type="NCBI Taxonomy" id="40697"/>
    <lineage>
        <taxon>Eukaryota</taxon>
        <taxon>Metazoa</taxon>
        <taxon>Ecdysozoa</taxon>
        <taxon>Arthropoda</taxon>
        <taxon>Chelicerata</taxon>
        <taxon>Arachnida</taxon>
        <taxon>Acari</taxon>
        <taxon>Acariformes</taxon>
        <taxon>Sarcoptiformes</taxon>
        <taxon>Astigmata</taxon>
        <taxon>Glycyphagoidea</taxon>
        <taxon>Echimyopodidae</taxon>
        <taxon>Blomia</taxon>
    </lineage>
</organism>
<evidence type="ECO:0000256" key="1">
    <source>
        <dbReference type="SAM" id="MobiDB-lite"/>
    </source>
</evidence>
<gene>
    <name evidence="2" type="ORF">RDWZM_007977</name>
</gene>
<dbReference type="EMBL" id="JAPWDV010000003">
    <property type="protein sequence ID" value="KAJ6216820.1"/>
    <property type="molecule type" value="Genomic_DNA"/>
</dbReference>
<feature type="compositionally biased region" description="Polar residues" evidence="1">
    <location>
        <begin position="28"/>
        <end position="46"/>
    </location>
</feature>
<dbReference type="AlphaFoldDB" id="A0A9Q0RJX7"/>
<keyword evidence="3" id="KW-1185">Reference proteome</keyword>
<reference evidence="2" key="1">
    <citation type="submission" date="2022-12" db="EMBL/GenBank/DDBJ databases">
        <title>Genome assemblies of Blomia tropicalis.</title>
        <authorList>
            <person name="Cui Y."/>
        </authorList>
    </citation>
    <scope>NUCLEOTIDE SEQUENCE</scope>
    <source>
        <tissue evidence="2">Adult mites</tissue>
    </source>
</reference>
<name>A0A9Q0RJX7_BLOTA</name>
<sequence length="96" mass="10505">MESSPHSRPSSRPLPTPPPLPPLSSSLITNQSSIGGEQPNNQNQSTDADEEHSLMARPNSVPPLVKLSNPTFNKTFVVYDDDDANMRLIIYSDSND</sequence>
<proteinExistence type="predicted"/>
<protein>
    <submittedName>
        <fullName evidence="2">Uncharacterized protein</fullName>
    </submittedName>
</protein>
<feature type="region of interest" description="Disordered" evidence="1">
    <location>
        <begin position="1"/>
        <end position="68"/>
    </location>
</feature>
<comment type="caution">
    <text evidence="2">The sequence shown here is derived from an EMBL/GenBank/DDBJ whole genome shotgun (WGS) entry which is preliminary data.</text>
</comment>
<feature type="compositionally biased region" description="Pro residues" evidence="1">
    <location>
        <begin position="12"/>
        <end position="22"/>
    </location>
</feature>
<evidence type="ECO:0000313" key="2">
    <source>
        <dbReference type="EMBL" id="KAJ6216820.1"/>
    </source>
</evidence>
<dbReference type="Proteomes" id="UP001142055">
    <property type="component" value="Chromosome 3"/>
</dbReference>
<feature type="compositionally biased region" description="Low complexity" evidence="1">
    <location>
        <begin position="1"/>
        <end position="11"/>
    </location>
</feature>
<accession>A0A9Q0RJX7</accession>
<evidence type="ECO:0000313" key="3">
    <source>
        <dbReference type="Proteomes" id="UP001142055"/>
    </source>
</evidence>